<dbReference type="InterPro" id="IPR036388">
    <property type="entry name" value="WH-like_DNA-bd_sf"/>
</dbReference>
<keyword evidence="6" id="KW-0678">Repressor</keyword>
<dbReference type="Pfam" id="PF01325">
    <property type="entry name" value="Fe_dep_repress"/>
    <property type="match status" value="1"/>
</dbReference>
<name>A0A1I3MNZ4_9FLAO</name>
<evidence type="ECO:0000256" key="6">
    <source>
        <dbReference type="ARBA" id="ARBA00022491"/>
    </source>
</evidence>
<dbReference type="InterPro" id="IPR022687">
    <property type="entry name" value="HTH_DTXR"/>
</dbReference>
<evidence type="ECO:0000256" key="10">
    <source>
        <dbReference type="ARBA" id="ARBA00023163"/>
    </source>
</evidence>
<dbReference type="InterPro" id="IPR001367">
    <property type="entry name" value="Fe_dep_repressor"/>
</dbReference>
<dbReference type="SUPFAM" id="SSF47979">
    <property type="entry name" value="Iron-dependent repressor protein, dimerization domain"/>
    <property type="match status" value="1"/>
</dbReference>
<evidence type="ECO:0000256" key="3">
    <source>
        <dbReference type="ARBA" id="ARBA00011738"/>
    </source>
</evidence>
<gene>
    <name evidence="15" type="ORF">SAMN04487893_102210</name>
</gene>
<dbReference type="AlphaFoldDB" id="A0A1I3MNZ4"/>
<evidence type="ECO:0000259" key="14">
    <source>
        <dbReference type="PROSITE" id="PS50944"/>
    </source>
</evidence>
<accession>A0A1I3MNZ4</accession>
<comment type="function">
    <text evidence="12">In the presence of manganese, represses expression of mntH and mntS. Up-regulates expression of mntP.</text>
</comment>
<evidence type="ECO:0000256" key="5">
    <source>
        <dbReference type="ARBA" id="ARBA00022490"/>
    </source>
</evidence>
<proteinExistence type="inferred from homology"/>
<dbReference type="PROSITE" id="PS50944">
    <property type="entry name" value="HTH_DTXR"/>
    <property type="match status" value="1"/>
</dbReference>
<evidence type="ECO:0000256" key="2">
    <source>
        <dbReference type="ARBA" id="ARBA00007871"/>
    </source>
</evidence>
<evidence type="ECO:0000313" key="15">
    <source>
        <dbReference type="EMBL" id="SFI98662.1"/>
    </source>
</evidence>
<evidence type="ECO:0000256" key="7">
    <source>
        <dbReference type="ARBA" id="ARBA00023015"/>
    </source>
</evidence>
<protein>
    <recommendedName>
        <fullName evidence="4">Transcriptional regulator MntR</fullName>
    </recommendedName>
    <alternativeName>
        <fullName evidence="13">Manganese transport regulator</fullName>
    </alternativeName>
</protein>
<dbReference type="STRING" id="1150112.SAMN04487893_102210"/>
<dbReference type="SUPFAM" id="SSF46785">
    <property type="entry name" value="Winged helix' DNA-binding domain"/>
    <property type="match status" value="1"/>
</dbReference>
<evidence type="ECO:0000256" key="13">
    <source>
        <dbReference type="ARBA" id="ARBA00032593"/>
    </source>
</evidence>
<feature type="domain" description="HTH dtxR-type" evidence="14">
    <location>
        <begin position="25"/>
        <end position="87"/>
    </location>
</feature>
<dbReference type="Proteomes" id="UP000243887">
    <property type="component" value="Unassembled WGS sequence"/>
</dbReference>
<sequence length="240" mass="27473">MYCKPKHYLVNKKECNFVFQILLMLTYSEENYLKTIYHLSLNNKKGVSTNAIASRIETKASSVTDMIKKLDDKDLVEYQKYQGVRLTASGMMAAKMIVRKHRLWEVFLVEKLGFNWDEVHEVAEELEHIKSEQLVNKLDAFLGFPTEDPHGDPIPNSKGEIISVEKKLLSEIEIGTACVCVGVKDSSSEFLQYLDKQKIALGSDIKILNIEPFDQSYTLEIDQRELTITKKIASNLYVKS</sequence>
<dbReference type="SMART" id="SM00529">
    <property type="entry name" value="HTH_DTXR"/>
    <property type="match status" value="1"/>
</dbReference>
<dbReference type="PANTHER" id="PTHR33238">
    <property type="entry name" value="IRON (METAL) DEPENDENT REPRESSOR, DTXR FAMILY"/>
    <property type="match status" value="1"/>
</dbReference>
<evidence type="ECO:0000256" key="9">
    <source>
        <dbReference type="ARBA" id="ARBA00023159"/>
    </source>
</evidence>
<dbReference type="InterPro" id="IPR036390">
    <property type="entry name" value="WH_DNA-bd_sf"/>
</dbReference>
<organism evidence="15 16">
    <name type="scientific">Myroides guanonis</name>
    <dbReference type="NCBI Taxonomy" id="1150112"/>
    <lineage>
        <taxon>Bacteria</taxon>
        <taxon>Pseudomonadati</taxon>
        <taxon>Bacteroidota</taxon>
        <taxon>Flavobacteriia</taxon>
        <taxon>Flavobacteriales</taxon>
        <taxon>Flavobacteriaceae</taxon>
        <taxon>Myroides</taxon>
    </lineage>
</organism>
<dbReference type="InterPro" id="IPR022689">
    <property type="entry name" value="Iron_dep_repressor"/>
</dbReference>
<dbReference type="GO" id="GO:0003677">
    <property type="term" value="F:DNA binding"/>
    <property type="evidence" value="ECO:0007669"/>
    <property type="project" value="UniProtKB-KW"/>
</dbReference>
<dbReference type="InterPro" id="IPR007167">
    <property type="entry name" value="Fe-transptr_FeoA-like"/>
</dbReference>
<evidence type="ECO:0000256" key="11">
    <source>
        <dbReference type="ARBA" id="ARBA00023211"/>
    </source>
</evidence>
<keyword evidence="9" id="KW-0010">Activator</keyword>
<keyword evidence="11" id="KW-0464">Manganese</keyword>
<dbReference type="InterPro" id="IPR050536">
    <property type="entry name" value="DtxR_MntR_Metal-Reg"/>
</dbReference>
<dbReference type="Pfam" id="PF04023">
    <property type="entry name" value="FeoA"/>
    <property type="match status" value="1"/>
</dbReference>
<dbReference type="InterPro" id="IPR038157">
    <property type="entry name" value="FeoA_core_dom"/>
</dbReference>
<dbReference type="Gene3D" id="1.10.60.10">
    <property type="entry name" value="Iron dependent repressor, metal binding and dimerisation domain"/>
    <property type="match status" value="1"/>
</dbReference>
<keyword evidence="16" id="KW-1185">Reference proteome</keyword>
<dbReference type="GO" id="GO:0045892">
    <property type="term" value="P:negative regulation of DNA-templated transcription"/>
    <property type="evidence" value="ECO:0007669"/>
    <property type="project" value="TreeGrafter"/>
</dbReference>
<keyword evidence="8" id="KW-0238">DNA-binding</keyword>
<evidence type="ECO:0000256" key="1">
    <source>
        <dbReference type="ARBA" id="ARBA00004496"/>
    </source>
</evidence>
<dbReference type="InterPro" id="IPR036421">
    <property type="entry name" value="Fe_dep_repressor_sf"/>
</dbReference>
<reference evidence="16" key="1">
    <citation type="submission" date="2016-10" db="EMBL/GenBank/DDBJ databases">
        <authorList>
            <person name="Varghese N."/>
            <person name="Submissions S."/>
        </authorList>
    </citation>
    <scope>NUCLEOTIDE SEQUENCE [LARGE SCALE GENOMIC DNA]</scope>
    <source>
        <strain evidence="16">DSM 26542</strain>
    </source>
</reference>
<dbReference type="GO" id="GO:0046914">
    <property type="term" value="F:transition metal ion binding"/>
    <property type="evidence" value="ECO:0007669"/>
    <property type="project" value="InterPro"/>
</dbReference>
<dbReference type="Pfam" id="PF02742">
    <property type="entry name" value="Fe_dep_repr_C"/>
    <property type="match status" value="1"/>
</dbReference>
<comment type="subunit">
    <text evidence="3">Homodimer.</text>
</comment>
<keyword evidence="10" id="KW-0804">Transcription</keyword>
<comment type="subcellular location">
    <subcellularLocation>
        <location evidence="1">Cytoplasm</location>
    </subcellularLocation>
</comment>
<dbReference type="Gene3D" id="2.30.30.90">
    <property type="match status" value="1"/>
</dbReference>
<dbReference type="GO" id="GO:0005737">
    <property type="term" value="C:cytoplasm"/>
    <property type="evidence" value="ECO:0007669"/>
    <property type="project" value="UniProtKB-SubCell"/>
</dbReference>
<evidence type="ECO:0000256" key="8">
    <source>
        <dbReference type="ARBA" id="ARBA00023125"/>
    </source>
</evidence>
<dbReference type="Gene3D" id="1.10.10.10">
    <property type="entry name" value="Winged helix-like DNA-binding domain superfamily/Winged helix DNA-binding domain"/>
    <property type="match status" value="1"/>
</dbReference>
<comment type="similarity">
    <text evidence="2">Belongs to the DtxR/MntR family.</text>
</comment>
<evidence type="ECO:0000313" key="16">
    <source>
        <dbReference type="Proteomes" id="UP000243887"/>
    </source>
</evidence>
<dbReference type="GO" id="GO:0046983">
    <property type="term" value="F:protein dimerization activity"/>
    <property type="evidence" value="ECO:0007669"/>
    <property type="project" value="InterPro"/>
</dbReference>
<evidence type="ECO:0000256" key="12">
    <source>
        <dbReference type="ARBA" id="ARBA00025185"/>
    </source>
</evidence>
<keyword evidence="7" id="KW-0805">Transcription regulation</keyword>
<dbReference type="EMBL" id="FORU01000002">
    <property type="protein sequence ID" value="SFI98662.1"/>
    <property type="molecule type" value="Genomic_DNA"/>
</dbReference>
<dbReference type="SMART" id="SM00899">
    <property type="entry name" value="FeoA"/>
    <property type="match status" value="1"/>
</dbReference>
<evidence type="ECO:0000256" key="4">
    <source>
        <dbReference type="ARBA" id="ARBA00022386"/>
    </source>
</evidence>
<dbReference type="GO" id="GO:0003700">
    <property type="term" value="F:DNA-binding transcription factor activity"/>
    <property type="evidence" value="ECO:0007669"/>
    <property type="project" value="InterPro"/>
</dbReference>
<dbReference type="FunFam" id="1.10.60.10:FF:000004">
    <property type="entry name" value="DtxR family transcriptional regulator"/>
    <property type="match status" value="1"/>
</dbReference>
<dbReference type="PANTHER" id="PTHR33238:SF11">
    <property type="entry name" value="TRANSCRIPTIONAL REGULATOR MNTR"/>
    <property type="match status" value="1"/>
</dbReference>
<keyword evidence="5" id="KW-0963">Cytoplasm</keyword>